<dbReference type="GO" id="GO:0016887">
    <property type="term" value="F:ATP hydrolysis activity"/>
    <property type="evidence" value="ECO:0007669"/>
    <property type="project" value="InterPro"/>
</dbReference>
<dbReference type="GO" id="GO:0005694">
    <property type="term" value="C:chromosome"/>
    <property type="evidence" value="ECO:0007669"/>
    <property type="project" value="InterPro"/>
</dbReference>
<dbReference type="InterPro" id="IPR010935">
    <property type="entry name" value="SMC_hinge"/>
</dbReference>
<dbReference type="GO" id="GO:0030261">
    <property type="term" value="P:chromosome condensation"/>
    <property type="evidence" value="ECO:0007669"/>
    <property type="project" value="InterPro"/>
</dbReference>
<evidence type="ECO:0000256" key="6">
    <source>
        <dbReference type="ARBA" id="ARBA00023125"/>
    </source>
</evidence>
<protein>
    <recommendedName>
        <fullName evidence="7">Chromosome partition protein Smc</fullName>
    </recommendedName>
</protein>
<dbReference type="PIRSF" id="PIRSF005719">
    <property type="entry name" value="SMC"/>
    <property type="match status" value="1"/>
</dbReference>
<dbReference type="InterPro" id="IPR027417">
    <property type="entry name" value="P-loop_NTPase"/>
</dbReference>
<dbReference type="OrthoDB" id="9808768at2"/>
<dbReference type="CDD" id="cd03278">
    <property type="entry name" value="ABC_SMC_barmotin"/>
    <property type="match status" value="1"/>
</dbReference>
<evidence type="ECO:0000256" key="3">
    <source>
        <dbReference type="ARBA" id="ARBA00022741"/>
    </source>
</evidence>
<organism evidence="9 10">
    <name type="scientific">Peptostreptococcus russellii</name>
    <dbReference type="NCBI Taxonomy" id="215200"/>
    <lineage>
        <taxon>Bacteria</taxon>
        <taxon>Bacillati</taxon>
        <taxon>Bacillota</taxon>
        <taxon>Clostridia</taxon>
        <taxon>Peptostreptococcales</taxon>
        <taxon>Peptostreptococcaceae</taxon>
        <taxon>Peptostreptococcus</taxon>
    </lineage>
</organism>
<keyword evidence="6 7" id="KW-0238">DNA-binding</keyword>
<dbReference type="HAMAP" id="MF_01894">
    <property type="entry name" value="Smc_prok"/>
    <property type="match status" value="1"/>
</dbReference>
<dbReference type="FunFam" id="3.40.50.300:FF:000901">
    <property type="entry name" value="Chromosome partition protein Smc"/>
    <property type="match status" value="1"/>
</dbReference>
<dbReference type="Gene3D" id="1.20.1060.20">
    <property type="match status" value="1"/>
</dbReference>
<dbReference type="Gene3D" id="3.40.50.300">
    <property type="entry name" value="P-loop containing nucleotide triphosphate hydrolases"/>
    <property type="match status" value="2"/>
</dbReference>
<dbReference type="EMBL" id="FODF01000001">
    <property type="protein sequence ID" value="SEN18354.1"/>
    <property type="molecule type" value="Genomic_DNA"/>
</dbReference>
<proteinExistence type="inferred from homology"/>
<dbReference type="SMART" id="SM00968">
    <property type="entry name" value="SMC_hinge"/>
    <property type="match status" value="1"/>
</dbReference>
<dbReference type="NCBIfam" id="TIGR02168">
    <property type="entry name" value="SMC_prok_B"/>
    <property type="match status" value="1"/>
</dbReference>
<keyword evidence="10" id="KW-1185">Reference proteome</keyword>
<dbReference type="SUPFAM" id="SSF52540">
    <property type="entry name" value="P-loop containing nucleoside triphosphate hydrolases"/>
    <property type="match status" value="1"/>
</dbReference>
<dbReference type="SUPFAM" id="SSF75553">
    <property type="entry name" value="Smc hinge domain"/>
    <property type="match status" value="1"/>
</dbReference>
<dbReference type="GO" id="GO:0007062">
    <property type="term" value="P:sister chromatid cohesion"/>
    <property type="evidence" value="ECO:0007669"/>
    <property type="project" value="InterPro"/>
</dbReference>
<keyword evidence="5 7" id="KW-0175">Coiled coil</keyword>
<evidence type="ECO:0000256" key="1">
    <source>
        <dbReference type="ARBA" id="ARBA00004496"/>
    </source>
</evidence>
<dbReference type="InterPro" id="IPR024704">
    <property type="entry name" value="SMC"/>
</dbReference>
<feature type="domain" description="SMC hinge" evidence="8">
    <location>
        <begin position="520"/>
        <end position="636"/>
    </location>
</feature>
<comment type="subcellular location">
    <subcellularLocation>
        <location evidence="1 7">Cytoplasm</location>
    </subcellularLocation>
</comment>
<dbReference type="GO" id="GO:0005737">
    <property type="term" value="C:cytoplasm"/>
    <property type="evidence" value="ECO:0007669"/>
    <property type="project" value="UniProtKB-SubCell"/>
</dbReference>
<reference evidence="9 10" key="1">
    <citation type="submission" date="2016-10" db="EMBL/GenBank/DDBJ databases">
        <authorList>
            <person name="de Groot N.N."/>
        </authorList>
    </citation>
    <scope>NUCLEOTIDE SEQUENCE [LARGE SCALE GENOMIC DNA]</scope>
    <source>
        <strain evidence="9 10">Calf135</strain>
    </source>
</reference>
<dbReference type="RefSeq" id="WP_091973109.1">
    <property type="nucleotide sequence ID" value="NZ_FODF01000001.1"/>
</dbReference>
<dbReference type="Proteomes" id="UP000199512">
    <property type="component" value="Unassembled WGS sequence"/>
</dbReference>
<dbReference type="InterPro" id="IPR036277">
    <property type="entry name" value="SMC_hinge_sf"/>
</dbReference>
<keyword evidence="3 7" id="KW-0547">Nucleotide-binding</keyword>
<dbReference type="GO" id="GO:0005524">
    <property type="term" value="F:ATP binding"/>
    <property type="evidence" value="ECO:0007669"/>
    <property type="project" value="UniProtKB-UniRule"/>
</dbReference>
<keyword evidence="4 7" id="KW-0067">ATP-binding</keyword>
<evidence type="ECO:0000256" key="7">
    <source>
        <dbReference type="HAMAP-Rule" id="MF_01894"/>
    </source>
</evidence>
<dbReference type="AlphaFoldDB" id="A0A1H8EGV2"/>
<evidence type="ECO:0000256" key="4">
    <source>
        <dbReference type="ARBA" id="ARBA00022840"/>
    </source>
</evidence>
<dbReference type="GO" id="GO:0003677">
    <property type="term" value="F:DNA binding"/>
    <property type="evidence" value="ECO:0007669"/>
    <property type="project" value="UniProtKB-UniRule"/>
</dbReference>
<gene>
    <name evidence="7" type="primary">smc</name>
    <name evidence="9" type="ORF">SAMN05216454_101106</name>
</gene>
<evidence type="ECO:0000256" key="5">
    <source>
        <dbReference type="ARBA" id="ARBA00023054"/>
    </source>
</evidence>
<dbReference type="Pfam" id="PF06470">
    <property type="entry name" value="SMC_hinge"/>
    <property type="match status" value="1"/>
</dbReference>
<feature type="coiled-coil region" evidence="7">
    <location>
        <begin position="248"/>
        <end position="485"/>
    </location>
</feature>
<comment type="function">
    <text evidence="7">Required for chromosome condensation and partitioning.</text>
</comment>
<feature type="binding site" evidence="7">
    <location>
        <begin position="32"/>
        <end position="39"/>
    </location>
    <ligand>
        <name>ATP</name>
        <dbReference type="ChEBI" id="CHEBI:30616"/>
    </ligand>
</feature>
<name>A0A1H8EGV2_9FIRM</name>
<dbReference type="InterPro" id="IPR011890">
    <property type="entry name" value="SMC_prok"/>
</dbReference>
<keyword evidence="2 7" id="KW-0963">Cytoplasm</keyword>
<comment type="domain">
    <text evidence="7">Contains large globular domains required for ATP hydrolysis at each terminus and a third globular domain forming a flexible hinge near the middle of the molecule. These domains are separated by coiled-coil structures.</text>
</comment>
<dbReference type="PANTHER" id="PTHR43977">
    <property type="entry name" value="STRUCTURAL MAINTENANCE OF CHROMOSOMES PROTEIN 3"/>
    <property type="match status" value="1"/>
</dbReference>
<feature type="coiled-coil region" evidence="7">
    <location>
        <begin position="761"/>
        <end position="904"/>
    </location>
</feature>
<accession>A0A1H8EGV2</accession>
<evidence type="ECO:0000313" key="10">
    <source>
        <dbReference type="Proteomes" id="UP000199512"/>
    </source>
</evidence>
<dbReference type="InterPro" id="IPR003395">
    <property type="entry name" value="RecF/RecN/SMC_N"/>
</dbReference>
<comment type="similarity">
    <text evidence="7">Belongs to the SMC family.</text>
</comment>
<evidence type="ECO:0000259" key="8">
    <source>
        <dbReference type="SMART" id="SM00968"/>
    </source>
</evidence>
<evidence type="ECO:0000256" key="2">
    <source>
        <dbReference type="ARBA" id="ARBA00022490"/>
    </source>
</evidence>
<evidence type="ECO:0000313" key="9">
    <source>
        <dbReference type="EMBL" id="SEN18354.1"/>
    </source>
</evidence>
<dbReference type="Pfam" id="PF02463">
    <property type="entry name" value="SMC_N"/>
    <property type="match status" value="1"/>
</dbReference>
<dbReference type="STRING" id="215200.SAMN05216454_101106"/>
<dbReference type="Gene3D" id="6.10.140.1720">
    <property type="match status" value="1"/>
</dbReference>
<dbReference type="Gene3D" id="3.30.70.1620">
    <property type="match status" value="1"/>
</dbReference>
<comment type="subunit">
    <text evidence="7">Homodimer.</text>
</comment>
<dbReference type="GO" id="GO:0006260">
    <property type="term" value="P:DNA replication"/>
    <property type="evidence" value="ECO:0007669"/>
    <property type="project" value="UniProtKB-UniRule"/>
</dbReference>
<sequence>MYLKKLSLKGFKSFPIKTEIFFEQGITAIVGPNGSGKSNISDAIRWVLGEQSIKSLRGEKMEDVIFSGTDSKKQLNYCEVSLTLDNTLGEIDLDSDEMIVKRRAYRTGESEYFINGKACRLRDVKETLMDTGIGKDGYSIIEQGKVEEILSNNPVNRRKVFDEACGIAKYRYRKNEAEKNLKKSSENLSRIVDIFTEIEKQIGPLEKQQEKAKKYLKISEELKKFEVNDIIKQNEDYENAINDLVFQTNEVTKEIEVLEKEKVELEKEISELEKDINSIEIYTDKLNSEMMELNNLINSNKTDAEITAEKIKNNKQEIDRKKEETEILKKKLLLANREFKKANDKTNENSYIIEEYEKQLGNSFENKRNTELKLNEINKEIDENKEKSVEILKNREDISNSITKLTANIENMMTKKSEIEGNISSIKNSIIKLENEISDKKQKEEKLIEEIDKEEKKVISFNEKIERINTDAARFNENYQKHNMQIGSLNAKRNTYMDMENHHEGFNRGVREILKNKNIEGIHGAFGELIKVPQKYEKAIEASLGAAIQNVVVENENIAKESISYLKKNNLGRVTFLPMNIIKATRFDVKTMKSTVKAIGIASELVNFDNRYKNIVDNLLGRVVVIENIDQAILFAKDTQHRYKIVTLEGEILNPGGSMTGGSLKSSGNILSRKRIIDELAEEINQKTVILKDMLISIEDLKTSKQNTKIDREKSFNNKAQLEKERITINTELKMLVESLEKSKNSLSKSKSLIENTDEDIAKSKQVCDLHKEKLKELETKEGEKESNLELLLEKKLKLKGEYEEAVRTYNDKNLELTRLKASFENELTELERISSEIKDGNKKIEDISKTIEEKKKELEILAELEEKYKLEIEENSKKYSLLEEKMKEKKESKEVIKEKFEEKKSILRNKDRKLLESNEEKFKLDSKLERNKNSRDNLLSNLFEKYELTYVQALEFKDTTISIDRKRIEKLKRAIKELGNVNIDSIDEYGEVKERHDYYKEQKEDLEQSIISLNELIDDLVSNMEKEFVEKFKVINQNFKKVYQKLFGGGNAELRLTDMKNVLACDIDITAQPPGKKMKNLSLLSGGEKALTAICILFAILISKPTPFCILDEIEAPLDDVNVYRFGEYLRELSKDTQFIAVTHRRGTMEVADYIYGVTMQEKGVSSVISLKLKEATEIIEK</sequence>
<dbReference type="GO" id="GO:0007059">
    <property type="term" value="P:chromosome segregation"/>
    <property type="evidence" value="ECO:0007669"/>
    <property type="project" value="UniProtKB-UniRule"/>
</dbReference>